<gene>
    <name evidence="1" type="ORF">BCR33DRAFT_784686</name>
</gene>
<accession>A0A1Y2CEI3</accession>
<organism evidence="1 2">
    <name type="scientific">Rhizoclosmatium globosum</name>
    <dbReference type="NCBI Taxonomy" id="329046"/>
    <lineage>
        <taxon>Eukaryota</taxon>
        <taxon>Fungi</taxon>
        <taxon>Fungi incertae sedis</taxon>
        <taxon>Chytridiomycota</taxon>
        <taxon>Chytridiomycota incertae sedis</taxon>
        <taxon>Chytridiomycetes</taxon>
        <taxon>Chytridiales</taxon>
        <taxon>Chytriomycetaceae</taxon>
        <taxon>Rhizoclosmatium</taxon>
    </lineage>
</organism>
<proteinExistence type="predicted"/>
<keyword evidence="2" id="KW-1185">Reference proteome</keyword>
<comment type="caution">
    <text evidence="1">The sequence shown here is derived from an EMBL/GenBank/DDBJ whole genome shotgun (WGS) entry which is preliminary data.</text>
</comment>
<protein>
    <submittedName>
        <fullName evidence="1">Uncharacterized protein</fullName>
    </submittedName>
</protein>
<evidence type="ECO:0000313" key="1">
    <source>
        <dbReference type="EMBL" id="ORY45297.1"/>
    </source>
</evidence>
<reference evidence="1 2" key="1">
    <citation type="submission" date="2016-07" db="EMBL/GenBank/DDBJ databases">
        <title>Pervasive Adenine N6-methylation of Active Genes in Fungi.</title>
        <authorList>
            <consortium name="DOE Joint Genome Institute"/>
            <person name="Mondo S.J."/>
            <person name="Dannebaum R.O."/>
            <person name="Kuo R.C."/>
            <person name="Labutti K."/>
            <person name="Haridas S."/>
            <person name="Kuo A."/>
            <person name="Salamov A."/>
            <person name="Ahrendt S.R."/>
            <person name="Lipzen A."/>
            <person name="Sullivan W."/>
            <person name="Andreopoulos W.B."/>
            <person name="Clum A."/>
            <person name="Lindquist E."/>
            <person name="Daum C."/>
            <person name="Ramamoorthy G.K."/>
            <person name="Gryganskyi A."/>
            <person name="Culley D."/>
            <person name="Magnuson J.K."/>
            <person name="James T.Y."/>
            <person name="O'Malley M.A."/>
            <person name="Stajich J.E."/>
            <person name="Spatafora J.W."/>
            <person name="Visel A."/>
            <person name="Grigoriev I.V."/>
        </authorList>
    </citation>
    <scope>NUCLEOTIDE SEQUENCE [LARGE SCALE GENOMIC DNA]</scope>
    <source>
        <strain evidence="1 2">JEL800</strain>
    </source>
</reference>
<name>A0A1Y2CEI3_9FUNG</name>
<evidence type="ECO:0000313" key="2">
    <source>
        <dbReference type="Proteomes" id="UP000193642"/>
    </source>
</evidence>
<dbReference type="AlphaFoldDB" id="A0A1Y2CEI3"/>
<sequence length="201" mass="22180">MDNDIPMRLWNPSVKKDGTPSLSADGVRAKWPGGSGRIGDCVYVGGSMEFIGSLAIDVKINSSDMDNLSPYQQRNSRKFKLSAMISLSMCQNATKSIRNATTEDEVFKCIKSDLRSVTGAAPLQASTECKSAQAAASLTTAPRMPKADWIGFHKSECAELKTRSKMEVGMNISRYFYLRQVGERRATMPIPVSGRRGFIRW</sequence>
<dbReference type="EMBL" id="MCGO01000020">
    <property type="protein sequence ID" value="ORY45297.1"/>
    <property type="molecule type" value="Genomic_DNA"/>
</dbReference>
<dbReference type="Proteomes" id="UP000193642">
    <property type="component" value="Unassembled WGS sequence"/>
</dbReference>